<dbReference type="EMBL" id="GBXM01074466">
    <property type="protein sequence ID" value="JAH34111.1"/>
    <property type="molecule type" value="Transcribed_RNA"/>
</dbReference>
<keyword evidence="1" id="KW-0732">Signal</keyword>
<feature type="chain" id="PRO_5007401405" evidence="1">
    <location>
        <begin position="20"/>
        <end position="46"/>
    </location>
</feature>
<dbReference type="AlphaFoldDB" id="A0A0E9RYD8"/>
<organism evidence="2">
    <name type="scientific">Anguilla anguilla</name>
    <name type="common">European freshwater eel</name>
    <name type="synonym">Muraena anguilla</name>
    <dbReference type="NCBI Taxonomy" id="7936"/>
    <lineage>
        <taxon>Eukaryota</taxon>
        <taxon>Metazoa</taxon>
        <taxon>Chordata</taxon>
        <taxon>Craniata</taxon>
        <taxon>Vertebrata</taxon>
        <taxon>Euteleostomi</taxon>
        <taxon>Actinopterygii</taxon>
        <taxon>Neopterygii</taxon>
        <taxon>Teleostei</taxon>
        <taxon>Anguilliformes</taxon>
        <taxon>Anguillidae</taxon>
        <taxon>Anguilla</taxon>
    </lineage>
</organism>
<evidence type="ECO:0000256" key="1">
    <source>
        <dbReference type="SAM" id="SignalP"/>
    </source>
</evidence>
<protein>
    <submittedName>
        <fullName evidence="2">Uncharacterized protein</fullName>
    </submittedName>
</protein>
<proteinExistence type="predicted"/>
<evidence type="ECO:0000313" key="2">
    <source>
        <dbReference type="EMBL" id="JAH34111.1"/>
    </source>
</evidence>
<dbReference type="EMBL" id="GBXM01060601">
    <property type="protein sequence ID" value="JAH47976.1"/>
    <property type="molecule type" value="Transcribed_RNA"/>
</dbReference>
<sequence length="46" mass="5212">MAFWVCLHFANMCIRICITVPFRLESLGCAGPPSPTSKCEIFRLHD</sequence>
<reference evidence="2" key="1">
    <citation type="submission" date="2014-11" db="EMBL/GenBank/DDBJ databases">
        <authorList>
            <person name="Amaro Gonzalez C."/>
        </authorList>
    </citation>
    <scope>NUCLEOTIDE SEQUENCE</scope>
</reference>
<feature type="signal peptide" evidence="1">
    <location>
        <begin position="1"/>
        <end position="19"/>
    </location>
</feature>
<accession>A0A0E9RYD8</accession>
<reference evidence="2" key="2">
    <citation type="journal article" date="2015" name="Fish Shellfish Immunol.">
        <title>Early steps in the European eel (Anguilla anguilla)-Vibrio vulnificus interaction in the gills: Role of the RtxA13 toxin.</title>
        <authorList>
            <person name="Callol A."/>
            <person name="Pajuelo D."/>
            <person name="Ebbesson L."/>
            <person name="Teles M."/>
            <person name="MacKenzie S."/>
            <person name="Amaro C."/>
        </authorList>
    </citation>
    <scope>NUCLEOTIDE SEQUENCE</scope>
</reference>
<name>A0A0E9RYD8_ANGAN</name>